<dbReference type="CDD" id="cd07209">
    <property type="entry name" value="Pat_hypo_Ecoli_Z1214_like"/>
    <property type="match status" value="1"/>
</dbReference>
<feature type="short sequence motif" description="GXSXG" evidence="4">
    <location>
        <begin position="49"/>
        <end position="53"/>
    </location>
</feature>
<dbReference type="GO" id="GO:0016787">
    <property type="term" value="F:hydrolase activity"/>
    <property type="evidence" value="ECO:0007669"/>
    <property type="project" value="UniProtKB-UniRule"/>
</dbReference>
<keyword evidence="3 4" id="KW-0443">Lipid metabolism</keyword>
<comment type="caution">
    <text evidence="6">The sequence shown here is derived from an EMBL/GenBank/DDBJ whole genome shotgun (WGS) entry which is preliminary data.</text>
</comment>
<name>A0A7C1JF86_9CHLR</name>
<dbReference type="PANTHER" id="PTHR14226">
    <property type="entry name" value="NEUROPATHY TARGET ESTERASE/SWISS CHEESE D.MELANOGASTER"/>
    <property type="match status" value="1"/>
</dbReference>
<keyword evidence="2 4" id="KW-0442">Lipid degradation</keyword>
<evidence type="ECO:0000313" key="6">
    <source>
        <dbReference type="EMBL" id="HDX29901.1"/>
    </source>
</evidence>
<reference evidence="6" key="1">
    <citation type="journal article" date="2020" name="mSystems">
        <title>Genome- and Community-Level Interaction Insights into Carbon Utilization and Element Cycling Functions of Hydrothermarchaeota in Hydrothermal Sediment.</title>
        <authorList>
            <person name="Zhou Z."/>
            <person name="Liu Y."/>
            <person name="Xu W."/>
            <person name="Pan J."/>
            <person name="Luo Z.H."/>
            <person name="Li M."/>
        </authorList>
    </citation>
    <scope>NUCLEOTIDE SEQUENCE [LARGE SCALE GENOMIC DNA]</scope>
    <source>
        <strain evidence="6">SpSt-289</strain>
    </source>
</reference>
<dbReference type="InterPro" id="IPR050301">
    <property type="entry name" value="NTE"/>
</dbReference>
<gene>
    <name evidence="6" type="ORF">ENQ20_00225</name>
</gene>
<feature type="active site" description="Nucleophile" evidence="4">
    <location>
        <position position="51"/>
    </location>
</feature>
<evidence type="ECO:0000259" key="5">
    <source>
        <dbReference type="PROSITE" id="PS51635"/>
    </source>
</evidence>
<organism evidence="6">
    <name type="scientific">Caldilinea aerophila</name>
    <dbReference type="NCBI Taxonomy" id="133453"/>
    <lineage>
        <taxon>Bacteria</taxon>
        <taxon>Bacillati</taxon>
        <taxon>Chloroflexota</taxon>
        <taxon>Caldilineae</taxon>
        <taxon>Caldilineales</taxon>
        <taxon>Caldilineaceae</taxon>
        <taxon>Caldilinea</taxon>
    </lineage>
</organism>
<feature type="short sequence motif" description="GXGXXG" evidence="4">
    <location>
        <begin position="22"/>
        <end position="27"/>
    </location>
</feature>
<dbReference type="GO" id="GO:0016042">
    <property type="term" value="P:lipid catabolic process"/>
    <property type="evidence" value="ECO:0007669"/>
    <property type="project" value="UniProtKB-UniRule"/>
</dbReference>
<dbReference type="InterPro" id="IPR002641">
    <property type="entry name" value="PNPLA_dom"/>
</dbReference>
<dbReference type="Pfam" id="PF01734">
    <property type="entry name" value="Patatin"/>
    <property type="match status" value="1"/>
</dbReference>
<sequence length="324" mass="36308">MCGRAEPKHRRDGMKRAFVLSGGGSLGALQVGALRLLLEKNIVPDIVVGCSVGALNASFLAGTPTLQEVTRLEEVWRSVTTERVYPGSKLHILWRLVTGKDSLHDNRRFYEFLQESGCSPSLTFGDLHGARLYVTAMHLPTGRLHVFGDNPHDLVLDALMASTALTPLHPPWEINGERYVDGGTVTPLPLRVALERGATEIYALHLHRPDAEPMRKRLRGVADHINHAVSTMLRQQAHHDLHLAEAARRVRLHYLPLWSDDPIEPTDFSHSAALLEQGYARAAALMEKGNAATLIEGNVPRMRWWLQWTLPFRVHLRRNQMSRA</sequence>
<evidence type="ECO:0000256" key="4">
    <source>
        <dbReference type="PROSITE-ProRule" id="PRU01161"/>
    </source>
</evidence>
<evidence type="ECO:0000256" key="3">
    <source>
        <dbReference type="ARBA" id="ARBA00023098"/>
    </source>
</evidence>
<dbReference type="AlphaFoldDB" id="A0A7C1JF86"/>
<dbReference type="InterPro" id="IPR016035">
    <property type="entry name" value="Acyl_Trfase/lysoPLipase"/>
</dbReference>
<evidence type="ECO:0000256" key="2">
    <source>
        <dbReference type="ARBA" id="ARBA00022963"/>
    </source>
</evidence>
<dbReference type="Gene3D" id="3.40.1090.10">
    <property type="entry name" value="Cytosolic phospholipase A2 catalytic domain"/>
    <property type="match status" value="2"/>
</dbReference>
<dbReference type="EMBL" id="DSMG01000003">
    <property type="protein sequence ID" value="HDX29901.1"/>
    <property type="molecule type" value="Genomic_DNA"/>
</dbReference>
<accession>A0A7C1JF86</accession>
<dbReference type="SUPFAM" id="SSF52151">
    <property type="entry name" value="FabD/lysophospholipase-like"/>
    <property type="match status" value="1"/>
</dbReference>
<dbReference type="PANTHER" id="PTHR14226:SF57">
    <property type="entry name" value="BLR7027 PROTEIN"/>
    <property type="match status" value="1"/>
</dbReference>
<feature type="short sequence motif" description="DGA/G" evidence="4">
    <location>
        <begin position="181"/>
        <end position="183"/>
    </location>
</feature>
<dbReference type="PROSITE" id="PS51635">
    <property type="entry name" value="PNPLA"/>
    <property type="match status" value="1"/>
</dbReference>
<evidence type="ECO:0000256" key="1">
    <source>
        <dbReference type="ARBA" id="ARBA00022801"/>
    </source>
</evidence>
<feature type="domain" description="PNPLA" evidence="5">
    <location>
        <begin position="18"/>
        <end position="194"/>
    </location>
</feature>
<proteinExistence type="predicted"/>
<keyword evidence="1 4" id="KW-0378">Hydrolase</keyword>
<protein>
    <submittedName>
        <fullName evidence="6">Patatin-like phospholipase family protein</fullName>
    </submittedName>
</protein>
<feature type="active site" description="Proton acceptor" evidence="4">
    <location>
        <position position="181"/>
    </location>
</feature>